<reference evidence="4" key="1">
    <citation type="submission" date="2010-12" db="EMBL/GenBank/DDBJ databases">
        <title>Complete sequence of chromosome 1 of Asticcacaulis excentricus CB 48.</title>
        <authorList>
            <consortium name="US DOE Joint Genome Institute"/>
            <person name="Lucas S."/>
            <person name="Copeland A."/>
            <person name="Lapidus A."/>
            <person name="Cheng J.-F."/>
            <person name="Bruce D."/>
            <person name="Goodwin L."/>
            <person name="Pitluck S."/>
            <person name="Teshima H."/>
            <person name="Davenport K."/>
            <person name="Detter J.C."/>
            <person name="Han C."/>
            <person name="Tapia R."/>
            <person name="Land M."/>
            <person name="Hauser L."/>
            <person name="Jeffries C."/>
            <person name="Kyrpides N."/>
            <person name="Ivanova N."/>
            <person name="Ovchinnikova G."/>
            <person name="Brun Y.V."/>
            <person name="Woyke T."/>
        </authorList>
    </citation>
    <scope>NUCLEOTIDE SEQUENCE [LARGE SCALE GENOMIC DNA]</scope>
    <source>
        <strain evidence="4">ATCC 15261 / DSM 4724 / KCTC 12464 / NCIMB 9791 / VKM B-1370 / CB 48</strain>
    </source>
</reference>
<dbReference type="eggNOG" id="COG0810">
    <property type="taxonomic scope" value="Bacteria"/>
</dbReference>
<dbReference type="EMBL" id="CP002395">
    <property type="protein sequence ID" value="ADU13201.1"/>
    <property type="molecule type" value="Genomic_DNA"/>
</dbReference>
<name>E8RQ99_ASTEC</name>
<evidence type="ECO:0000313" key="4">
    <source>
        <dbReference type="Proteomes" id="UP000001492"/>
    </source>
</evidence>
<keyword evidence="1" id="KW-0472">Membrane</keyword>
<evidence type="ECO:0000313" key="3">
    <source>
        <dbReference type="EMBL" id="ADU13201.1"/>
    </source>
</evidence>
<dbReference type="RefSeq" id="WP_013479033.1">
    <property type="nucleotide sequence ID" value="NC_014816.1"/>
</dbReference>
<feature type="domain" description="TonB C-terminal" evidence="2">
    <location>
        <begin position="107"/>
        <end position="179"/>
    </location>
</feature>
<protein>
    <submittedName>
        <fullName evidence="3">TonB domain protein</fullName>
    </submittedName>
</protein>
<dbReference type="STRING" id="573065.Astex_1535"/>
<sequence>MIVEDEREAAARRLKRLVVWLIVALLLFVGAGLLAEYTKPLPSLSQVSDSIEAFLSGQVTRQTRHEPRHYDIPAVEASPPVPVNIDSNTIKARWDLGDTIDLADYMPDKAIDANAKGESTVACRWDAEGRVTGCTIISESPQGFGFGQATLRLMRDHGRVAARNPDETLTAGEGLKIRFRWVVD</sequence>
<gene>
    <name evidence="3" type="ordered locus">Astex_1535</name>
</gene>
<dbReference type="Pfam" id="PF03544">
    <property type="entry name" value="TonB_C"/>
    <property type="match status" value="1"/>
</dbReference>
<keyword evidence="1" id="KW-0812">Transmembrane</keyword>
<dbReference type="OrthoDB" id="7201913at2"/>
<accession>E8RQ99</accession>
<dbReference type="AlphaFoldDB" id="E8RQ99"/>
<organism evidence="3 4">
    <name type="scientific">Asticcacaulis excentricus (strain ATCC 15261 / DSM 4724 / KCTC 12464 / NCIMB 9791 / VKM B-1370 / CB 48)</name>
    <dbReference type="NCBI Taxonomy" id="573065"/>
    <lineage>
        <taxon>Bacteria</taxon>
        <taxon>Pseudomonadati</taxon>
        <taxon>Pseudomonadota</taxon>
        <taxon>Alphaproteobacteria</taxon>
        <taxon>Caulobacterales</taxon>
        <taxon>Caulobacteraceae</taxon>
        <taxon>Asticcacaulis</taxon>
    </lineage>
</organism>
<dbReference type="GO" id="GO:0055085">
    <property type="term" value="P:transmembrane transport"/>
    <property type="evidence" value="ECO:0007669"/>
    <property type="project" value="InterPro"/>
</dbReference>
<keyword evidence="1" id="KW-1133">Transmembrane helix</keyword>
<evidence type="ECO:0000256" key="1">
    <source>
        <dbReference type="SAM" id="Phobius"/>
    </source>
</evidence>
<dbReference type="Proteomes" id="UP000001492">
    <property type="component" value="Chromosome 1"/>
</dbReference>
<dbReference type="InterPro" id="IPR037682">
    <property type="entry name" value="TonB_C"/>
</dbReference>
<dbReference type="KEGG" id="aex:Astex_1535"/>
<proteinExistence type="predicted"/>
<keyword evidence="4" id="KW-1185">Reference proteome</keyword>
<dbReference type="HOGENOM" id="CLU_1465381_0_0_5"/>
<evidence type="ECO:0000259" key="2">
    <source>
        <dbReference type="Pfam" id="PF03544"/>
    </source>
</evidence>
<feature type="transmembrane region" description="Helical" evidence="1">
    <location>
        <begin position="17"/>
        <end position="35"/>
    </location>
</feature>